<gene>
    <name evidence="1" type="ORF">L210DRAFT_932927</name>
</gene>
<sequence>MTASNSPAPPVNHLAQMIADASEDEEDEETQVTKHGSFYLMQALVTHEAVPGKSRVTMVKAALKRASESITGHWAPVSAKVQNVTTTNHYTIDALYFRISAGCLTVASNVIKSLAASNVKMNIEEEIKDDNIRYTKRFQKNTHVSLQGH</sequence>
<reference evidence="1" key="2">
    <citation type="journal article" date="2020" name="Nat. Commun.">
        <title>Large-scale genome sequencing of mycorrhizal fungi provides insights into the early evolution of symbiotic traits.</title>
        <authorList>
            <person name="Miyauchi S."/>
            <person name="Kiss E."/>
            <person name="Kuo A."/>
            <person name="Drula E."/>
            <person name="Kohler A."/>
            <person name="Sanchez-Garcia M."/>
            <person name="Morin E."/>
            <person name="Andreopoulos B."/>
            <person name="Barry K.W."/>
            <person name="Bonito G."/>
            <person name="Buee M."/>
            <person name="Carver A."/>
            <person name="Chen C."/>
            <person name="Cichocki N."/>
            <person name="Clum A."/>
            <person name="Culley D."/>
            <person name="Crous P.W."/>
            <person name="Fauchery L."/>
            <person name="Girlanda M."/>
            <person name="Hayes R.D."/>
            <person name="Keri Z."/>
            <person name="LaButti K."/>
            <person name="Lipzen A."/>
            <person name="Lombard V."/>
            <person name="Magnuson J."/>
            <person name="Maillard F."/>
            <person name="Murat C."/>
            <person name="Nolan M."/>
            <person name="Ohm R.A."/>
            <person name="Pangilinan J."/>
            <person name="Pereira M.F."/>
            <person name="Perotto S."/>
            <person name="Peter M."/>
            <person name="Pfister S."/>
            <person name="Riley R."/>
            <person name="Sitrit Y."/>
            <person name="Stielow J.B."/>
            <person name="Szollosi G."/>
            <person name="Zifcakova L."/>
            <person name="Stursova M."/>
            <person name="Spatafora J.W."/>
            <person name="Tedersoo L."/>
            <person name="Vaario L.M."/>
            <person name="Yamada A."/>
            <person name="Yan M."/>
            <person name="Wang P."/>
            <person name="Xu J."/>
            <person name="Bruns T."/>
            <person name="Baldrian P."/>
            <person name="Vilgalys R."/>
            <person name="Dunand C."/>
            <person name="Henrissat B."/>
            <person name="Grigoriev I.V."/>
            <person name="Hibbett D."/>
            <person name="Nagy L.G."/>
            <person name="Martin F.M."/>
        </authorList>
    </citation>
    <scope>NUCLEOTIDE SEQUENCE</scope>
    <source>
        <strain evidence="1">BED1</strain>
    </source>
</reference>
<protein>
    <submittedName>
        <fullName evidence="1">Uncharacterized protein</fullName>
    </submittedName>
</protein>
<comment type="caution">
    <text evidence="1">The sequence shown here is derived from an EMBL/GenBank/DDBJ whole genome shotgun (WGS) entry which is preliminary data.</text>
</comment>
<keyword evidence="2" id="KW-1185">Reference proteome</keyword>
<organism evidence="1 2">
    <name type="scientific">Boletus edulis BED1</name>
    <dbReference type="NCBI Taxonomy" id="1328754"/>
    <lineage>
        <taxon>Eukaryota</taxon>
        <taxon>Fungi</taxon>
        <taxon>Dikarya</taxon>
        <taxon>Basidiomycota</taxon>
        <taxon>Agaricomycotina</taxon>
        <taxon>Agaricomycetes</taxon>
        <taxon>Agaricomycetidae</taxon>
        <taxon>Boletales</taxon>
        <taxon>Boletineae</taxon>
        <taxon>Boletaceae</taxon>
        <taxon>Boletoideae</taxon>
        <taxon>Boletus</taxon>
    </lineage>
</organism>
<evidence type="ECO:0000313" key="2">
    <source>
        <dbReference type="Proteomes" id="UP001194468"/>
    </source>
</evidence>
<dbReference type="EMBL" id="WHUW01000036">
    <property type="protein sequence ID" value="KAF8433095.1"/>
    <property type="molecule type" value="Genomic_DNA"/>
</dbReference>
<evidence type="ECO:0000313" key="1">
    <source>
        <dbReference type="EMBL" id="KAF8433095.1"/>
    </source>
</evidence>
<reference evidence="1" key="1">
    <citation type="submission" date="2019-10" db="EMBL/GenBank/DDBJ databases">
        <authorList>
            <consortium name="DOE Joint Genome Institute"/>
            <person name="Kuo A."/>
            <person name="Miyauchi S."/>
            <person name="Kiss E."/>
            <person name="Drula E."/>
            <person name="Kohler A."/>
            <person name="Sanchez-Garcia M."/>
            <person name="Andreopoulos B."/>
            <person name="Barry K.W."/>
            <person name="Bonito G."/>
            <person name="Buee M."/>
            <person name="Carver A."/>
            <person name="Chen C."/>
            <person name="Cichocki N."/>
            <person name="Clum A."/>
            <person name="Culley D."/>
            <person name="Crous P.W."/>
            <person name="Fauchery L."/>
            <person name="Girlanda M."/>
            <person name="Hayes R."/>
            <person name="Keri Z."/>
            <person name="LaButti K."/>
            <person name="Lipzen A."/>
            <person name="Lombard V."/>
            <person name="Magnuson J."/>
            <person name="Maillard F."/>
            <person name="Morin E."/>
            <person name="Murat C."/>
            <person name="Nolan M."/>
            <person name="Ohm R."/>
            <person name="Pangilinan J."/>
            <person name="Pereira M."/>
            <person name="Perotto S."/>
            <person name="Peter M."/>
            <person name="Riley R."/>
            <person name="Sitrit Y."/>
            <person name="Stielow B."/>
            <person name="Szollosi G."/>
            <person name="Zifcakova L."/>
            <person name="Stursova M."/>
            <person name="Spatafora J.W."/>
            <person name="Tedersoo L."/>
            <person name="Vaario L.-M."/>
            <person name="Yamada A."/>
            <person name="Yan M."/>
            <person name="Wang P."/>
            <person name="Xu J."/>
            <person name="Bruns T."/>
            <person name="Baldrian P."/>
            <person name="Vilgalys R."/>
            <person name="Henrissat B."/>
            <person name="Grigoriev I.V."/>
            <person name="Hibbett D."/>
            <person name="Nagy L.G."/>
            <person name="Martin F.M."/>
        </authorList>
    </citation>
    <scope>NUCLEOTIDE SEQUENCE</scope>
    <source>
        <strain evidence="1">BED1</strain>
    </source>
</reference>
<name>A0AAD4BL16_BOLED</name>
<dbReference type="AlphaFoldDB" id="A0AAD4BL16"/>
<accession>A0AAD4BL16</accession>
<proteinExistence type="predicted"/>
<dbReference type="Proteomes" id="UP001194468">
    <property type="component" value="Unassembled WGS sequence"/>
</dbReference>